<dbReference type="InterPro" id="IPR036291">
    <property type="entry name" value="NAD(P)-bd_dom_sf"/>
</dbReference>
<dbReference type="GO" id="GO:0046168">
    <property type="term" value="P:glycerol-3-phosphate catabolic process"/>
    <property type="evidence" value="ECO:0007669"/>
    <property type="project" value="InterPro"/>
</dbReference>
<evidence type="ECO:0000256" key="12">
    <source>
        <dbReference type="ARBA" id="ARBA00080511"/>
    </source>
</evidence>
<evidence type="ECO:0000256" key="1">
    <source>
        <dbReference type="ARBA" id="ARBA00011009"/>
    </source>
</evidence>
<feature type="domain" description="Glycerol-3-phosphate dehydrogenase NAD-dependent C-terminal" evidence="19">
    <location>
        <begin position="183"/>
        <end position="324"/>
    </location>
</feature>
<dbReference type="Gene3D" id="1.10.1040.10">
    <property type="entry name" value="N-(1-d-carboxylethyl)-l-norvaline Dehydrogenase, domain 2"/>
    <property type="match status" value="1"/>
</dbReference>
<dbReference type="Proteomes" id="UP000244173">
    <property type="component" value="Chromosome"/>
</dbReference>
<feature type="binding site" evidence="13">
    <location>
        <position position="36"/>
    </location>
    <ligand>
        <name>NADPH</name>
        <dbReference type="ChEBI" id="CHEBI:57783"/>
    </ligand>
</feature>
<dbReference type="FunFam" id="1.10.1040.10:FF:000001">
    <property type="entry name" value="Glycerol-3-phosphate dehydrogenase [NAD(P)+]"/>
    <property type="match status" value="1"/>
</dbReference>
<keyword evidence="6 13" id="KW-0443">Lipid metabolism</keyword>
<gene>
    <name evidence="13" type="primary">gpsA</name>
    <name evidence="20" type="ORF">DAI18_04245</name>
</gene>
<feature type="binding site" evidence="16">
    <location>
        <position position="143"/>
    </location>
    <ligand>
        <name>NAD(+)</name>
        <dbReference type="ChEBI" id="CHEBI:57540"/>
    </ligand>
</feature>
<comment type="catalytic activity">
    <reaction evidence="9">
        <text>sn-glycerol 3-phosphate + NADP(+) = dihydroxyacetone phosphate + NADPH + H(+)</text>
        <dbReference type="Rhea" id="RHEA:11096"/>
        <dbReference type="ChEBI" id="CHEBI:15378"/>
        <dbReference type="ChEBI" id="CHEBI:57597"/>
        <dbReference type="ChEBI" id="CHEBI:57642"/>
        <dbReference type="ChEBI" id="CHEBI:57783"/>
        <dbReference type="ChEBI" id="CHEBI:58349"/>
        <dbReference type="EC" id="1.1.1.94"/>
    </reaction>
    <physiologicalReaction direction="right-to-left" evidence="9">
        <dbReference type="Rhea" id="RHEA:11098"/>
    </physiologicalReaction>
</comment>
<evidence type="ECO:0000256" key="13">
    <source>
        <dbReference type="HAMAP-Rule" id="MF_00394"/>
    </source>
</evidence>
<evidence type="ECO:0000313" key="20">
    <source>
        <dbReference type="EMBL" id="AVY93344.1"/>
    </source>
</evidence>
<dbReference type="EC" id="1.1.1.94" evidence="10 13"/>
<evidence type="ECO:0000256" key="7">
    <source>
        <dbReference type="ARBA" id="ARBA00023209"/>
    </source>
</evidence>
<dbReference type="PANTHER" id="PTHR11728">
    <property type="entry name" value="GLYCEROL-3-PHOSPHATE DEHYDROGENASE"/>
    <property type="match status" value="1"/>
</dbReference>
<feature type="active site" description="Proton acceptor" evidence="13 14">
    <location>
        <position position="194"/>
    </location>
</feature>
<dbReference type="GO" id="GO:0046167">
    <property type="term" value="P:glycerol-3-phosphate biosynthetic process"/>
    <property type="evidence" value="ECO:0007669"/>
    <property type="project" value="UniProtKB-UniRule"/>
</dbReference>
<dbReference type="PANTHER" id="PTHR11728:SF1">
    <property type="entry name" value="GLYCEROL-3-PHOSPHATE DEHYDROGENASE [NAD(+)] 2, CHLOROPLASTIC"/>
    <property type="match status" value="1"/>
</dbReference>
<dbReference type="GO" id="GO:0005975">
    <property type="term" value="P:carbohydrate metabolic process"/>
    <property type="evidence" value="ECO:0007669"/>
    <property type="project" value="InterPro"/>
</dbReference>
<sequence length="336" mass="34905">MTGQTASRLAVLGAGAWGTALAIAFSRQQPTVLWARHEAQVADMAARRENARYLPGEPFPDALALTSDLDAALEHADLILIATPIAGLRATLTAVCERRPVPPPVLWACKGFEADSGLLPHQVVAGILPPGVPYGALSGPSFAREVARGQPTAITLASDDSAFAIATAARLHCPRFRVYANDDLIGVEVGGAVKNVMAIAAGVSDGLGFGHNARAALITRGLSEITRLATALGGKPATLMGLAGLGDLLLTTTGDLSRNRQVGLKLAEGKPLEQVLLELGHVAEGVPTTREVQAKAERLGVDMPITAAVCAMLFHGKAPMQVVETLLGRAPKVENP</sequence>
<feature type="binding site" evidence="15">
    <location>
        <position position="110"/>
    </location>
    <ligand>
        <name>substrate</name>
    </ligand>
</feature>
<name>A0A2S0P7F3_9NEIS</name>
<keyword evidence="3 13" id="KW-0521">NADP</keyword>
<accession>A0A2S0P7F3</accession>
<comment type="similarity">
    <text evidence="1 13 17">Belongs to the NAD-dependent glycerol-3-phosphate dehydrogenase family.</text>
</comment>
<evidence type="ECO:0000256" key="4">
    <source>
        <dbReference type="ARBA" id="ARBA00023002"/>
    </source>
</evidence>
<keyword evidence="13" id="KW-0963">Cytoplasm</keyword>
<dbReference type="SUPFAM" id="SSF51735">
    <property type="entry name" value="NAD(P)-binding Rossmann-fold domains"/>
    <property type="match status" value="1"/>
</dbReference>
<proteinExistence type="inferred from homology"/>
<evidence type="ECO:0000256" key="3">
    <source>
        <dbReference type="ARBA" id="ARBA00022857"/>
    </source>
</evidence>
<evidence type="ECO:0000256" key="10">
    <source>
        <dbReference type="ARBA" id="ARBA00066687"/>
    </source>
</evidence>
<evidence type="ECO:0000256" key="15">
    <source>
        <dbReference type="PIRSR" id="PIRSR000114-2"/>
    </source>
</evidence>
<evidence type="ECO:0000256" key="17">
    <source>
        <dbReference type="RuleBase" id="RU000437"/>
    </source>
</evidence>
<evidence type="ECO:0000259" key="18">
    <source>
        <dbReference type="Pfam" id="PF01210"/>
    </source>
</evidence>
<feature type="binding site" evidence="13">
    <location>
        <position position="141"/>
    </location>
    <ligand>
        <name>sn-glycerol 3-phosphate</name>
        <dbReference type="ChEBI" id="CHEBI:57597"/>
    </ligand>
</feature>
<feature type="binding site" evidence="13">
    <location>
        <position position="110"/>
    </location>
    <ligand>
        <name>sn-glycerol 3-phosphate</name>
        <dbReference type="ChEBI" id="CHEBI:57597"/>
    </ligand>
</feature>
<keyword evidence="21" id="KW-1185">Reference proteome</keyword>
<evidence type="ECO:0000256" key="6">
    <source>
        <dbReference type="ARBA" id="ARBA00023098"/>
    </source>
</evidence>
<keyword evidence="7 13" id="KW-0594">Phospholipid biosynthesis</keyword>
<dbReference type="GO" id="GO:0051287">
    <property type="term" value="F:NAD binding"/>
    <property type="evidence" value="ECO:0007669"/>
    <property type="project" value="InterPro"/>
</dbReference>
<feature type="binding site" evidence="13">
    <location>
        <position position="258"/>
    </location>
    <ligand>
        <name>NADPH</name>
        <dbReference type="ChEBI" id="CHEBI:57783"/>
    </ligand>
</feature>
<comment type="subcellular location">
    <subcellularLocation>
        <location evidence="13">Cytoplasm</location>
    </subcellularLocation>
</comment>
<dbReference type="GO" id="GO:0008654">
    <property type="term" value="P:phospholipid biosynthetic process"/>
    <property type="evidence" value="ECO:0007669"/>
    <property type="project" value="UniProtKB-KW"/>
</dbReference>
<dbReference type="Pfam" id="PF01210">
    <property type="entry name" value="NAD_Gly3P_dh_N"/>
    <property type="match status" value="1"/>
</dbReference>
<keyword evidence="4 13" id="KW-0560">Oxidoreductase</keyword>
<dbReference type="EMBL" id="CP028519">
    <property type="protein sequence ID" value="AVY93344.1"/>
    <property type="molecule type" value="Genomic_DNA"/>
</dbReference>
<feature type="binding site" evidence="13">
    <location>
        <position position="257"/>
    </location>
    <ligand>
        <name>sn-glycerol 3-phosphate</name>
        <dbReference type="ChEBI" id="CHEBI:57597"/>
    </ligand>
</feature>
<keyword evidence="5 13" id="KW-0520">NAD</keyword>
<dbReference type="NCBIfam" id="NF000942">
    <property type="entry name" value="PRK00094.1-4"/>
    <property type="match status" value="1"/>
</dbReference>
<feature type="binding site" evidence="13">
    <location>
        <position position="247"/>
    </location>
    <ligand>
        <name>sn-glycerol 3-phosphate</name>
        <dbReference type="ChEBI" id="CHEBI:57597"/>
    </ligand>
</feature>
<dbReference type="RefSeq" id="WP_036385098.1">
    <property type="nucleotide sequence ID" value="NZ_CALFSO010000071.1"/>
</dbReference>
<dbReference type="PIRSF" id="PIRSF000114">
    <property type="entry name" value="Glycerol-3-P_dh"/>
    <property type="match status" value="1"/>
</dbReference>
<organism evidence="20 21">
    <name type="scientific">Microvirgula aerodenitrificans</name>
    <dbReference type="NCBI Taxonomy" id="57480"/>
    <lineage>
        <taxon>Bacteria</taxon>
        <taxon>Pseudomonadati</taxon>
        <taxon>Pseudomonadota</taxon>
        <taxon>Betaproteobacteria</taxon>
        <taxon>Neisseriales</taxon>
        <taxon>Aquaspirillaceae</taxon>
        <taxon>Microvirgula</taxon>
    </lineage>
</organism>
<feature type="binding site" evidence="13">
    <location>
        <position position="258"/>
    </location>
    <ligand>
        <name>sn-glycerol 3-phosphate</name>
        <dbReference type="ChEBI" id="CHEBI:57597"/>
    </ligand>
</feature>
<comment type="function">
    <text evidence="13">Catalyzes the reduction of the glycolytic intermediate dihydroxyacetone phosphate (DHAP) to sn-glycerol 3-phosphate (G3P), the key precursor for phospholipid synthesis.</text>
</comment>
<dbReference type="InterPro" id="IPR008927">
    <property type="entry name" value="6-PGluconate_DH-like_C_sf"/>
</dbReference>
<feature type="binding site" evidence="13">
    <location>
        <position position="282"/>
    </location>
    <ligand>
        <name>NADPH</name>
        <dbReference type="ChEBI" id="CHEBI:57783"/>
    </ligand>
</feature>
<feature type="binding site" evidence="13">
    <location>
        <position position="143"/>
    </location>
    <ligand>
        <name>NADPH</name>
        <dbReference type="ChEBI" id="CHEBI:57783"/>
    </ligand>
</feature>
<dbReference type="InterPro" id="IPR011128">
    <property type="entry name" value="G3P_DH_NAD-dep_N"/>
</dbReference>
<feature type="binding site" evidence="13">
    <location>
        <position position="194"/>
    </location>
    <ligand>
        <name>sn-glycerol 3-phosphate</name>
        <dbReference type="ChEBI" id="CHEBI:57597"/>
    </ligand>
</feature>
<evidence type="ECO:0000256" key="11">
    <source>
        <dbReference type="ARBA" id="ARBA00069372"/>
    </source>
</evidence>
<feature type="binding site" evidence="13">
    <location>
        <position position="259"/>
    </location>
    <ligand>
        <name>sn-glycerol 3-phosphate</name>
        <dbReference type="ChEBI" id="CHEBI:57597"/>
    </ligand>
</feature>
<dbReference type="GO" id="GO:0141153">
    <property type="term" value="F:glycerol-3-phosphate dehydrogenase (NADP+) activity"/>
    <property type="evidence" value="ECO:0007669"/>
    <property type="project" value="RHEA"/>
</dbReference>
<feature type="binding site" evidence="13">
    <location>
        <position position="284"/>
    </location>
    <ligand>
        <name>NADPH</name>
        <dbReference type="ChEBI" id="CHEBI:57783"/>
    </ligand>
</feature>
<dbReference type="PROSITE" id="PS00957">
    <property type="entry name" value="NAD_G3PDH"/>
    <property type="match status" value="1"/>
</dbReference>
<dbReference type="InterPro" id="IPR013328">
    <property type="entry name" value="6PGD_dom2"/>
</dbReference>
<feature type="binding site" evidence="15">
    <location>
        <begin position="258"/>
        <end position="259"/>
    </location>
    <ligand>
        <name>substrate</name>
    </ligand>
</feature>
<dbReference type="GO" id="GO:0005829">
    <property type="term" value="C:cytosol"/>
    <property type="evidence" value="ECO:0007669"/>
    <property type="project" value="TreeGrafter"/>
</dbReference>
<evidence type="ECO:0000256" key="8">
    <source>
        <dbReference type="ARBA" id="ARBA00023264"/>
    </source>
</evidence>
<feature type="domain" description="Glycerol-3-phosphate dehydrogenase NAD-dependent N-terminal" evidence="18">
    <location>
        <begin position="9"/>
        <end position="163"/>
    </location>
</feature>
<dbReference type="GO" id="GO:0141152">
    <property type="term" value="F:glycerol-3-phosphate dehydrogenase (NAD+) activity"/>
    <property type="evidence" value="ECO:0007669"/>
    <property type="project" value="RHEA"/>
</dbReference>
<dbReference type="GO" id="GO:0006650">
    <property type="term" value="P:glycerophospholipid metabolic process"/>
    <property type="evidence" value="ECO:0007669"/>
    <property type="project" value="UniProtKB-UniRule"/>
</dbReference>
<comment type="pathway">
    <text evidence="13">Membrane lipid metabolism; glycerophospholipid metabolism.</text>
</comment>
<feature type="binding site" evidence="13">
    <location>
        <position position="139"/>
    </location>
    <ligand>
        <name>sn-glycerol 3-phosphate</name>
        <dbReference type="ChEBI" id="CHEBI:57597"/>
    </ligand>
</feature>
<feature type="binding site" evidence="13">
    <location>
        <position position="53"/>
    </location>
    <ligand>
        <name>NADPH</name>
        <dbReference type="ChEBI" id="CHEBI:57783"/>
    </ligand>
</feature>
<dbReference type="NCBIfam" id="NF000940">
    <property type="entry name" value="PRK00094.1-2"/>
    <property type="match status" value="1"/>
</dbReference>
<dbReference type="STRING" id="1122240.GCA_000620105_00590"/>
<keyword evidence="2 13" id="KW-0444">Lipid biosynthesis</keyword>
<dbReference type="HAMAP" id="MF_00394">
    <property type="entry name" value="NAD_Glyc3P_dehydrog"/>
    <property type="match status" value="1"/>
</dbReference>
<feature type="binding site" evidence="13">
    <location>
        <position position="17"/>
    </location>
    <ligand>
        <name>NADPH</name>
        <dbReference type="ChEBI" id="CHEBI:57783"/>
    </ligand>
</feature>
<protein>
    <recommendedName>
        <fullName evidence="11 13">Glycerol-3-phosphate dehydrogenase [NAD(P)+]</fullName>
        <ecNumber evidence="10 13">1.1.1.94</ecNumber>
    </recommendedName>
    <alternativeName>
        <fullName evidence="13">NAD(P)(+)-dependent glycerol-3-phosphate dehydrogenase</fullName>
    </alternativeName>
    <alternativeName>
        <fullName evidence="12 13">NAD(P)H-dependent dihydroxyacetone-phosphate reductase</fullName>
    </alternativeName>
</protein>
<dbReference type="Pfam" id="PF07479">
    <property type="entry name" value="NAD_Gly3P_dh_C"/>
    <property type="match status" value="1"/>
</dbReference>
<dbReference type="FunFam" id="3.40.50.720:FF:000019">
    <property type="entry name" value="Glycerol-3-phosphate dehydrogenase [NAD(P)+]"/>
    <property type="match status" value="1"/>
</dbReference>
<evidence type="ECO:0000313" key="21">
    <source>
        <dbReference type="Proteomes" id="UP000244173"/>
    </source>
</evidence>
<evidence type="ECO:0000259" key="19">
    <source>
        <dbReference type="Pfam" id="PF07479"/>
    </source>
</evidence>
<comment type="caution">
    <text evidence="13">Lacks conserved residue(s) required for the propagation of feature annotation.</text>
</comment>
<feature type="binding site" evidence="13">
    <location>
        <position position="110"/>
    </location>
    <ligand>
        <name>NADPH</name>
        <dbReference type="ChEBI" id="CHEBI:57783"/>
    </ligand>
</feature>
<comment type="catalytic activity">
    <reaction evidence="13">
        <text>sn-glycerol 3-phosphate + NAD(+) = dihydroxyacetone phosphate + NADH + H(+)</text>
        <dbReference type="Rhea" id="RHEA:11092"/>
        <dbReference type="ChEBI" id="CHEBI:15378"/>
        <dbReference type="ChEBI" id="CHEBI:57540"/>
        <dbReference type="ChEBI" id="CHEBI:57597"/>
        <dbReference type="ChEBI" id="CHEBI:57642"/>
        <dbReference type="ChEBI" id="CHEBI:57945"/>
        <dbReference type="EC" id="1.1.1.94"/>
    </reaction>
</comment>
<dbReference type="KEGG" id="maer:DAI18_04245"/>
<dbReference type="SUPFAM" id="SSF48179">
    <property type="entry name" value="6-phosphogluconate dehydrogenase C-terminal domain-like"/>
    <property type="match status" value="1"/>
</dbReference>
<dbReference type="UniPathway" id="UPA00940"/>
<keyword evidence="8 13" id="KW-1208">Phospholipid metabolism</keyword>
<evidence type="ECO:0000256" key="9">
    <source>
        <dbReference type="ARBA" id="ARBA00052716"/>
    </source>
</evidence>
<dbReference type="InterPro" id="IPR006109">
    <property type="entry name" value="G3P_DH_NAD-dep_C"/>
</dbReference>
<dbReference type="Gene3D" id="3.40.50.720">
    <property type="entry name" value="NAD(P)-binding Rossmann-like Domain"/>
    <property type="match status" value="1"/>
</dbReference>
<evidence type="ECO:0000256" key="14">
    <source>
        <dbReference type="PIRSR" id="PIRSR000114-1"/>
    </source>
</evidence>
<dbReference type="OrthoDB" id="9812273at2"/>
<evidence type="ECO:0000256" key="16">
    <source>
        <dbReference type="PIRSR" id="PIRSR000114-3"/>
    </source>
</evidence>
<reference evidence="20 21" key="1">
    <citation type="submission" date="2018-04" db="EMBL/GenBank/DDBJ databases">
        <title>Denitrifier Microvirgula.</title>
        <authorList>
            <person name="Anderson E."/>
            <person name="Jang J."/>
            <person name="Ishii S."/>
        </authorList>
    </citation>
    <scope>NUCLEOTIDE SEQUENCE [LARGE SCALE GENOMIC DNA]</scope>
    <source>
        <strain evidence="20 21">BE2.4</strain>
    </source>
</reference>
<evidence type="ECO:0000256" key="5">
    <source>
        <dbReference type="ARBA" id="ARBA00023027"/>
    </source>
</evidence>
<feature type="binding site" evidence="16">
    <location>
        <begin position="13"/>
        <end position="18"/>
    </location>
    <ligand>
        <name>NAD(+)</name>
        <dbReference type="ChEBI" id="CHEBI:57540"/>
    </ligand>
</feature>
<dbReference type="InterPro" id="IPR006168">
    <property type="entry name" value="G3P_DH_NAD-dep"/>
</dbReference>
<feature type="binding site" evidence="16">
    <location>
        <position position="258"/>
    </location>
    <ligand>
        <name>NAD(+)</name>
        <dbReference type="ChEBI" id="CHEBI:57540"/>
    </ligand>
</feature>
<keyword evidence="13" id="KW-0547">Nucleotide-binding</keyword>
<feature type="binding site" evidence="13">
    <location>
        <position position="37"/>
    </location>
    <ligand>
        <name>NADPH</name>
        <dbReference type="ChEBI" id="CHEBI:57783"/>
    </ligand>
</feature>
<dbReference type="AlphaFoldDB" id="A0A2S0P7F3"/>
<evidence type="ECO:0000256" key="2">
    <source>
        <dbReference type="ARBA" id="ARBA00022516"/>
    </source>
</evidence>
<dbReference type="PRINTS" id="PR00077">
    <property type="entry name" value="GPDHDRGNASE"/>
</dbReference>